<evidence type="ECO:0000313" key="2">
    <source>
        <dbReference type="Proteomes" id="UP000199445"/>
    </source>
</evidence>
<dbReference type="RefSeq" id="WP_091702913.1">
    <property type="nucleotide sequence ID" value="NZ_BMYN01000001.1"/>
</dbReference>
<accession>A0A1I3T045</accession>
<dbReference type="OrthoDB" id="5795846at2"/>
<evidence type="ECO:0000313" key="1">
    <source>
        <dbReference type="EMBL" id="SFJ64050.1"/>
    </source>
</evidence>
<dbReference type="AlphaFoldDB" id="A0A1I3T045"/>
<dbReference type="InterPro" id="IPR012659">
    <property type="entry name" value="CHP02444"/>
</dbReference>
<dbReference type="Pfam" id="PF09523">
    <property type="entry name" value="DUF2390"/>
    <property type="match status" value="1"/>
</dbReference>
<proteinExistence type="predicted"/>
<organism evidence="1 2">
    <name type="scientific">Marinobacter persicus</name>
    <dbReference type="NCBI Taxonomy" id="930118"/>
    <lineage>
        <taxon>Bacteria</taxon>
        <taxon>Pseudomonadati</taxon>
        <taxon>Pseudomonadota</taxon>
        <taxon>Gammaproteobacteria</taxon>
        <taxon>Pseudomonadales</taxon>
        <taxon>Marinobacteraceae</taxon>
        <taxon>Marinobacter</taxon>
    </lineage>
</organism>
<dbReference type="NCBIfam" id="TIGR02444">
    <property type="entry name" value="TIGR02444 family protein"/>
    <property type="match status" value="1"/>
</dbReference>
<dbReference type="Proteomes" id="UP000199445">
    <property type="component" value="Unassembled WGS sequence"/>
</dbReference>
<gene>
    <name evidence="1" type="ORF">SAMN05216429_104153</name>
</gene>
<dbReference type="EMBL" id="FOSC01000004">
    <property type="protein sequence ID" value="SFJ64050.1"/>
    <property type="molecule type" value="Genomic_DNA"/>
</dbReference>
<protein>
    <submittedName>
        <fullName evidence="1">TIGR02444 family protein</fullName>
    </submittedName>
</protein>
<sequence>MSHREPEPLILPDALTTDNPLWRYALARWQNPAVSEACLALQSRGWDVTRILCAGWLAQNGQRFTGEESAKVTEWRSRVTGVIRSARKSIPRHAQALGHLRDTLARAELEAEKTELALAWHTLNSSRTEKDTMPDQAQLIRQNLQAAAPTPDMTPDRSLRTTLEQLANHLATDREPDQC</sequence>
<reference evidence="1 2" key="1">
    <citation type="submission" date="2016-10" db="EMBL/GenBank/DDBJ databases">
        <authorList>
            <person name="de Groot N.N."/>
        </authorList>
    </citation>
    <scope>NUCLEOTIDE SEQUENCE [LARGE SCALE GENOMIC DNA]</scope>
    <source>
        <strain evidence="1 2">IBRC-M 10445</strain>
    </source>
</reference>
<name>A0A1I3T045_9GAMM</name>
<keyword evidence="2" id="KW-1185">Reference proteome</keyword>